<gene>
    <name evidence="7" type="ORF">M231_03681</name>
</gene>
<evidence type="ECO:0000256" key="5">
    <source>
        <dbReference type="ARBA" id="ARBA00023136"/>
    </source>
</evidence>
<protein>
    <recommendedName>
        <fullName evidence="9">Major facilitator superfamily (MFS) profile domain-containing protein</fullName>
    </recommendedName>
</protein>
<feature type="transmembrane region" description="Helical" evidence="6">
    <location>
        <begin position="110"/>
        <end position="134"/>
    </location>
</feature>
<dbReference type="GO" id="GO:0022857">
    <property type="term" value="F:transmembrane transporter activity"/>
    <property type="evidence" value="ECO:0007669"/>
    <property type="project" value="TreeGrafter"/>
</dbReference>
<evidence type="ECO:0000256" key="1">
    <source>
        <dbReference type="ARBA" id="ARBA00004141"/>
    </source>
</evidence>
<keyword evidence="4 6" id="KW-1133">Transmembrane helix</keyword>
<proteinExistence type="predicted"/>
<name>A0A4V1M442_TREME</name>
<dbReference type="InParanoid" id="A0A4V1M442"/>
<dbReference type="InterPro" id="IPR036259">
    <property type="entry name" value="MFS_trans_sf"/>
</dbReference>
<dbReference type="GO" id="GO:0005886">
    <property type="term" value="C:plasma membrane"/>
    <property type="evidence" value="ECO:0007669"/>
    <property type="project" value="TreeGrafter"/>
</dbReference>
<dbReference type="Proteomes" id="UP000289152">
    <property type="component" value="Unassembled WGS sequence"/>
</dbReference>
<evidence type="ECO:0000256" key="2">
    <source>
        <dbReference type="ARBA" id="ARBA00022448"/>
    </source>
</evidence>
<evidence type="ECO:0000256" key="4">
    <source>
        <dbReference type="ARBA" id="ARBA00022989"/>
    </source>
</evidence>
<feature type="transmembrane region" description="Helical" evidence="6">
    <location>
        <begin position="50"/>
        <end position="73"/>
    </location>
</feature>
<comment type="subcellular location">
    <subcellularLocation>
        <location evidence="1">Membrane</location>
        <topology evidence="1">Multi-pass membrane protein</topology>
    </subcellularLocation>
</comment>
<dbReference type="OrthoDB" id="440553at2759"/>
<evidence type="ECO:0008006" key="9">
    <source>
        <dbReference type="Google" id="ProtNLM"/>
    </source>
</evidence>
<keyword evidence="8" id="KW-1185">Reference proteome</keyword>
<organism evidence="7 8">
    <name type="scientific">Tremella mesenterica</name>
    <name type="common">Jelly fungus</name>
    <dbReference type="NCBI Taxonomy" id="5217"/>
    <lineage>
        <taxon>Eukaryota</taxon>
        <taxon>Fungi</taxon>
        <taxon>Dikarya</taxon>
        <taxon>Basidiomycota</taxon>
        <taxon>Agaricomycotina</taxon>
        <taxon>Tremellomycetes</taxon>
        <taxon>Tremellales</taxon>
        <taxon>Tremellaceae</taxon>
        <taxon>Tremella</taxon>
    </lineage>
</organism>
<dbReference type="EMBL" id="SDIL01000037">
    <property type="protein sequence ID" value="RXK39057.1"/>
    <property type="molecule type" value="Genomic_DNA"/>
</dbReference>
<evidence type="ECO:0000256" key="6">
    <source>
        <dbReference type="SAM" id="Phobius"/>
    </source>
</evidence>
<dbReference type="PANTHER" id="PTHR23502">
    <property type="entry name" value="MAJOR FACILITATOR SUPERFAMILY"/>
    <property type="match status" value="1"/>
</dbReference>
<comment type="caution">
    <text evidence="7">The sequence shown here is derived from an EMBL/GenBank/DDBJ whole genome shotgun (WGS) entry which is preliminary data.</text>
</comment>
<accession>A0A4V1M442</accession>
<keyword evidence="2" id="KW-0813">Transport</keyword>
<sequence length="158" mass="17135">MKDFHMENSLEDMVSSVAGKCGHTLQKLTKRTTILVPIALGWFLEKRLNLAIPLITTFILGLGNGAVLVATVYGQHLLPDKTGGMSASLNLVRCILGAIGTAVVQQMYDALGAGWTCIVLSGISTLGIPMLLLVKKRGRKWREKQERKLNPVTPSPDP</sequence>
<dbReference type="VEuPathDB" id="FungiDB:TREMEDRAFT_35703"/>
<dbReference type="PANTHER" id="PTHR23502:SF51">
    <property type="entry name" value="QUINIDINE RESISTANCE PROTEIN 1-RELATED"/>
    <property type="match status" value="1"/>
</dbReference>
<feature type="transmembrane region" description="Helical" evidence="6">
    <location>
        <begin position="85"/>
        <end position="104"/>
    </location>
</feature>
<keyword evidence="5 6" id="KW-0472">Membrane</keyword>
<reference evidence="7 8" key="1">
    <citation type="submission" date="2016-06" db="EMBL/GenBank/DDBJ databases">
        <title>Evolution of pathogenesis and genome organization in the Tremellales.</title>
        <authorList>
            <person name="Cuomo C."/>
            <person name="Litvintseva A."/>
            <person name="Heitman J."/>
            <person name="Chen Y."/>
            <person name="Sun S."/>
            <person name="Springer D."/>
            <person name="Dromer F."/>
            <person name="Young S."/>
            <person name="Zeng Q."/>
            <person name="Chapman S."/>
            <person name="Gujja S."/>
            <person name="Saif S."/>
            <person name="Birren B."/>
        </authorList>
    </citation>
    <scope>NUCLEOTIDE SEQUENCE [LARGE SCALE GENOMIC DNA]</scope>
    <source>
        <strain evidence="7 8">ATCC 28783</strain>
    </source>
</reference>
<dbReference type="Gene3D" id="1.20.1250.20">
    <property type="entry name" value="MFS general substrate transporter like domains"/>
    <property type="match status" value="1"/>
</dbReference>
<evidence type="ECO:0000313" key="8">
    <source>
        <dbReference type="Proteomes" id="UP000289152"/>
    </source>
</evidence>
<keyword evidence="3 6" id="KW-0812">Transmembrane</keyword>
<dbReference type="AlphaFoldDB" id="A0A4V1M442"/>
<evidence type="ECO:0000313" key="7">
    <source>
        <dbReference type="EMBL" id="RXK39057.1"/>
    </source>
</evidence>
<dbReference type="SUPFAM" id="SSF103473">
    <property type="entry name" value="MFS general substrate transporter"/>
    <property type="match status" value="1"/>
</dbReference>
<evidence type="ECO:0000256" key="3">
    <source>
        <dbReference type="ARBA" id="ARBA00022692"/>
    </source>
</evidence>